<dbReference type="PANTHER" id="PTHR43250:SF2">
    <property type="entry name" value="EXODEOXYRIBONUCLEASE III"/>
    <property type="match status" value="1"/>
</dbReference>
<dbReference type="PROSITE" id="PS51435">
    <property type="entry name" value="AP_NUCLEASE_F1_4"/>
    <property type="match status" value="1"/>
</dbReference>
<organism evidence="7 8">
    <name type="scientific">Aquipuribacter hungaricus</name>
    <dbReference type="NCBI Taxonomy" id="545624"/>
    <lineage>
        <taxon>Bacteria</taxon>
        <taxon>Bacillati</taxon>
        <taxon>Actinomycetota</taxon>
        <taxon>Actinomycetes</taxon>
        <taxon>Micrococcales</taxon>
        <taxon>Intrasporangiaceae</taxon>
        <taxon>Aquipuribacter</taxon>
    </lineage>
</organism>
<comment type="similarity">
    <text evidence="2">Belongs to the DNA repair enzymes AP/ExoA family.</text>
</comment>
<evidence type="ECO:0000256" key="2">
    <source>
        <dbReference type="ARBA" id="ARBA00007092"/>
    </source>
</evidence>
<comment type="cofactor">
    <cofactor evidence="1">
        <name>Mg(2+)</name>
        <dbReference type="ChEBI" id="CHEBI:18420"/>
    </cofactor>
</comment>
<evidence type="ECO:0000256" key="5">
    <source>
        <dbReference type="ARBA" id="ARBA00022842"/>
    </source>
</evidence>
<evidence type="ECO:0000256" key="1">
    <source>
        <dbReference type="ARBA" id="ARBA00001946"/>
    </source>
</evidence>
<keyword evidence="4 7" id="KW-0378">Hydrolase</keyword>
<dbReference type="Gene3D" id="3.60.10.10">
    <property type="entry name" value="Endonuclease/exonuclease/phosphatase"/>
    <property type="match status" value="1"/>
</dbReference>
<accession>A0ABV7WI70</accession>
<keyword evidence="8" id="KW-1185">Reference proteome</keyword>
<feature type="domain" description="Endonuclease/exonuclease/phosphatase" evidence="6">
    <location>
        <begin position="5"/>
        <end position="255"/>
    </location>
</feature>
<protein>
    <submittedName>
        <fullName evidence="7">Exodeoxyribonuclease III</fullName>
        <ecNumber evidence="7">3.1.11.2</ecNumber>
    </submittedName>
</protein>
<proteinExistence type="inferred from homology"/>
<dbReference type="InterPro" id="IPR036691">
    <property type="entry name" value="Endo/exonu/phosph_ase_sf"/>
</dbReference>
<dbReference type="Pfam" id="PF03372">
    <property type="entry name" value="Exo_endo_phos"/>
    <property type="match status" value="1"/>
</dbReference>
<evidence type="ECO:0000259" key="6">
    <source>
        <dbReference type="Pfam" id="PF03372"/>
    </source>
</evidence>
<dbReference type="InterPro" id="IPR005135">
    <property type="entry name" value="Endo/exonuclease/phosphatase"/>
</dbReference>
<evidence type="ECO:0000313" key="8">
    <source>
        <dbReference type="Proteomes" id="UP001595685"/>
    </source>
</evidence>
<dbReference type="EMBL" id="JBHRWW010000009">
    <property type="protein sequence ID" value="MFC3689370.1"/>
    <property type="molecule type" value="Genomic_DNA"/>
</dbReference>
<evidence type="ECO:0000313" key="7">
    <source>
        <dbReference type="EMBL" id="MFC3689370.1"/>
    </source>
</evidence>
<dbReference type="EC" id="3.1.11.2" evidence="7"/>
<keyword evidence="3" id="KW-0479">Metal-binding</keyword>
<dbReference type="SUPFAM" id="SSF56219">
    <property type="entry name" value="DNase I-like"/>
    <property type="match status" value="1"/>
</dbReference>
<dbReference type="RefSeq" id="WP_340291559.1">
    <property type="nucleotide sequence ID" value="NZ_JBBEOI010000043.1"/>
</dbReference>
<dbReference type="NCBIfam" id="TIGR00633">
    <property type="entry name" value="xth"/>
    <property type="match status" value="1"/>
</dbReference>
<dbReference type="Proteomes" id="UP001595685">
    <property type="component" value="Unassembled WGS sequence"/>
</dbReference>
<comment type="caution">
    <text evidence="7">The sequence shown here is derived from an EMBL/GenBank/DDBJ whole genome shotgun (WGS) entry which is preliminary data.</text>
</comment>
<keyword evidence="5" id="KW-0460">Magnesium</keyword>
<dbReference type="InterPro" id="IPR037493">
    <property type="entry name" value="ExoIII-like"/>
</dbReference>
<evidence type="ECO:0000256" key="3">
    <source>
        <dbReference type="ARBA" id="ARBA00022723"/>
    </source>
</evidence>
<name>A0ABV7WI70_9MICO</name>
<dbReference type="InterPro" id="IPR004808">
    <property type="entry name" value="AP_endonuc_1"/>
</dbReference>
<gene>
    <name evidence="7" type="ORF">ACFOLH_13555</name>
</gene>
<reference evidence="8" key="1">
    <citation type="journal article" date="2019" name="Int. J. Syst. Evol. Microbiol.">
        <title>The Global Catalogue of Microorganisms (GCM) 10K type strain sequencing project: providing services to taxonomists for standard genome sequencing and annotation.</title>
        <authorList>
            <consortium name="The Broad Institute Genomics Platform"/>
            <consortium name="The Broad Institute Genome Sequencing Center for Infectious Disease"/>
            <person name="Wu L."/>
            <person name="Ma J."/>
        </authorList>
    </citation>
    <scope>NUCLEOTIDE SEQUENCE [LARGE SCALE GENOMIC DNA]</scope>
    <source>
        <strain evidence="8">NCAIM B.02333</strain>
    </source>
</reference>
<dbReference type="PANTHER" id="PTHR43250">
    <property type="entry name" value="EXODEOXYRIBONUCLEASE III"/>
    <property type="match status" value="1"/>
</dbReference>
<dbReference type="GO" id="GO:0008311">
    <property type="term" value="F:double-stranded DNA 3'-5' DNA exonuclease activity"/>
    <property type="evidence" value="ECO:0007669"/>
    <property type="project" value="UniProtKB-EC"/>
</dbReference>
<sequence>MLVVASVNVNGIRAAHRRGMPAWLEQRQPDVLLLQEVRADADTVAETLGEGWHVDEAVCAQRGRSGVAVAARTPLRDVVTTLPGFETAGRWVEATVGEGADAVRVVSVYVHSGEAGTERQVDKVRFLAAVSVRLGALRAQEDAGGPPVVVCGDINIGHTERDIKNWKGNRTKAGFLPEERAVLDAWYASGWVDVARSLAGDVDGPYSWWSWRGQAFDTDAGWRIDVHVATESLADRARSAEVDRAATYDARFSDHAPVVVAYAGVGEEPAATPDA</sequence>
<evidence type="ECO:0000256" key="4">
    <source>
        <dbReference type="ARBA" id="ARBA00022801"/>
    </source>
</evidence>